<dbReference type="InterPro" id="IPR051839">
    <property type="entry name" value="RD_transcriptional_regulator"/>
</dbReference>
<dbReference type="EMBL" id="JACHEQ010000021">
    <property type="protein sequence ID" value="MBB5356744.1"/>
    <property type="molecule type" value="Genomic_DNA"/>
</dbReference>
<protein>
    <submittedName>
        <fullName evidence="2">Transposase</fullName>
    </submittedName>
</protein>
<dbReference type="InterPro" id="IPR009057">
    <property type="entry name" value="Homeodomain-like_sf"/>
</dbReference>
<keyword evidence="3" id="KW-1185">Reference proteome</keyword>
<dbReference type="InterPro" id="IPR002514">
    <property type="entry name" value="Transposase_8"/>
</dbReference>
<sequence>MTRRFDKEFKIHAVKLVVEERKAVAQTARQLDISPKTLHKWVADYKKDAEHSFVGSGNLKPEDREKRELQKRIRDLEEENAILKKAMSIFAKNQKSFMHLFIRIERSFAWRRCVKS</sequence>
<dbReference type="PANTHER" id="PTHR33215">
    <property type="entry name" value="PROTEIN DISTAL ANTENNA"/>
    <property type="match status" value="1"/>
</dbReference>
<dbReference type="GO" id="GO:0006313">
    <property type="term" value="P:DNA transposition"/>
    <property type="evidence" value="ECO:0007669"/>
    <property type="project" value="InterPro"/>
</dbReference>
<dbReference type="PANTHER" id="PTHR33215:SF13">
    <property type="entry name" value="PROTEIN DISTAL ANTENNA"/>
    <property type="match status" value="1"/>
</dbReference>
<accession>A0A7W8N7J7</accession>
<dbReference type="Pfam" id="PF01527">
    <property type="entry name" value="HTH_Tnp_1"/>
    <property type="match status" value="1"/>
</dbReference>
<dbReference type="GO" id="GO:0003677">
    <property type="term" value="F:DNA binding"/>
    <property type="evidence" value="ECO:0007669"/>
    <property type="project" value="InterPro"/>
</dbReference>
<evidence type="ECO:0000313" key="2">
    <source>
        <dbReference type="EMBL" id="MBB5356744.1"/>
    </source>
</evidence>
<keyword evidence="1" id="KW-0175">Coiled coil</keyword>
<comment type="caution">
    <text evidence="2">The sequence shown here is derived from an EMBL/GenBank/DDBJ whole genome shotgun (WGS) entry which is preliminary data.</text>
</comment>
<name>A0A7W8N7J7_9BACL</name>
<reference evidence="2 3" key="1">
    <citation type="submission" date="2020-08" db="EMBL/GenBank/DDBJ databases">
        <title>Genomic Encyclopedia of Type Strains, Phase IV (KMG-IV): sequencing the most valuable type-strain genomes for metagenomic binning, comparative biology and taxonomic classification.</title>
        <authorList>
            <person name="Goeker M."/>
        </authorList>
    </citation>
    <scope>NUCLEOTIDE SEQUENCE [LARGE SCALE GENOMIC DNA]</scope>
    <source>
        <strain evidence="2 3">DSM 19169</strain>
    </source>
</reference>
<gene>
    <name evidence="2" type="ORF">HNR43_002757</name>
</gene>
<evidence type="ECO:0000313" key="3">
    <source>
        <dbReference type="Proteomes" id="UP000583699"/>
    </source>
</evidence>
<dbReference type="Proteomes" id="UP000583699">
    <property type="component" value="Unassembled WGS sequence"/>
</dbReference>
<dbReference type="Gene3D" id="1.10.10.60">
    <property type="entry name" value="Homeodomain-like"/>
    <property type="match status" value="1"/>
</dbReference>
<dbReference type="AlphaFoldDB" id="A0A7W8N7J7"/>
<feature type="coiled-coil region" evidence="1">
    <location>
        <begin position="59"/>
        <end position="93"/>
    </location>
</feature>
<dbReference type="SUPFAM" id="SSF46689">
    <property type="entry name" value="Homeodomain-like"/>
    <property type="match status" value="1"/>
</dbReference>
<dbReference type="GO" id="GO:0004803">
    <property type="term" value="F:transposase activity"/>
    <property type="evidence" value="ECO:0007669"/>
    <property type="project" value="InterPro"/>
</dbReference>
<proteinExistence type="predicted"/>
<organism evidence="2 3">
    <name type="scientific">Anoxybacillus mongoliensis</name>
    <dbReference type="NCBI Taxonomy" id="452565"/>
    <lineage>
        <taxon>Bacteria</taxon>
        <taxon>Bacillati</taxon>
        <taxon>Bacillota</taxon>
        <taxon>Bacilli</taxon>
        <taxon>Bacillales</taxon>
        <taxon>Anoxybacillaceae</taxon>
        <taxon>Anoxybacillus</taxon>
    </lineage>
</organism>
<evidence type="ECO:0000256" key="1">
    <source>
        <dbReference type="SAM" id="Coils"/>
    </source>
</evidence>